<evidence type="ECO:0000259" key="6">
    <source>
        <dbReference type="PROSITE" id="PS50222"/>
    </source>
</evidence>
<dbReference type="SUPFAM" id="SSF47473">
    <property type="entry name" value="EF-hand"/>
    <property type="match status" value="1"/>
</dbReference>
<feature type="repeat" description="ANK" evidence="4">
    <location>
        <begin position="212"/>
        <end position="247"/>
    </location>
</feature>
<dbReference type="InterPro" id="IPR002048">
    <property type="entry name" value="EF_hand_dom"/>
</dbReference>
<dbReference type="PROSITE" id="PS50297">
    <property type="entry name" value="ANK_REP_REGION"/>
    <property type="match status" value="4"/>
</dbReference>
<accession>A0AAU9JYP3</accession>
<dbReference type="PROSITE" id="PS50088">
    <property type="entry name" value="ANK_REPEAT"/>
    <property type="match status" value="4"/>
</dbReference>
<feature type="domain" description="EF-hand" evidence="6">
    <location>
        <begin position="613"/>
        <end position="648"/>
    </location>
</feature>
<feature type="domain" description="EF-hand" evidence="6">
    <location>
        <begin position="737"/>
        <end position="772"/>
    </location>
</feature>
<dbReference type="SMART" id="SM00248">
    <property type="entry name" value="ANK"/>
    <property type="match status" value="6"/>
</dbReference>
<evidence type="ECO:0000256" key="2">
    <source>
        <dbReference type="ARBA" id="ARBA00022837"/>
    </source>
</evidence>
<evidence type="ECO:0000313" key="8">
    <source>
        <dbReference type="Proteomes" id="UP001162131"/>
    </source>
</evidence>
<comment type="caution">
    <text evidence="7">The sequence shown here is derived from an EMBL/GenBank/DDBJ whole genome shotgun (WGS) entry which is preliminary data.</text>
</comment>
<keyword evidence="8" id="KW-1185">Reference proteome</keyword>
<sequence length="1048" mass="119242">MQDPNISVAYVIEKFKKKGFNCLNLEEIAITQITPNWPQEFYSSTGEDWNSYQDKASERLKRANFNLKWLSTPSNPAQSPLFSAISRGDLKKVEEFLSSNDLKSCIDAVDETKKSCLHIAAKEGQSKIVEFLSQQGFSIEARDKLLTTPLHQASNSGHSNIVSYLLLKGADPHAVDISGRTVLLYGSLSPNSNVIDVLLSHDSTLIDDKDFSGRSALHYAVFNPHPKQVDIMRKLLEFGLPVDVQDNDKRTPLHHACEAGKPRAIRLLLKWGANIEIRDLISNKTPLDLSANQNIRQLVLLYSQDNKQADRPVKTQKITEDKLPNIKKSPIDTIQNSIYKEKLLSLLKRVQEAGVNTNQHYIKPYLYSGMWLEKIQSVGNLHKELSTLNPSEAVLQVFNVLFPYPKPLPIPPIDDNEMQGFFGKYEPTRKYDAVFQGSSDDSRILKLQQQLQNSDSKIFDLQQLIYSLEKRIKELQIDSENKSTEINNSAKIIKELRDKLINVTKESSSKEDYEQIKLEKAEALKTIEKLKKELASRSISQDGPKENESNAETNVELQETIEKLKKENRALRFRAGQILLKGLEIKEAQTPNTAEVQLKDDETLQRLEEALVDNPPNFRKRLTEADSNKDGKITKAELTRVLAKLILVPQDIIVMLRISGFRQGVTAVPIDDIAELLEKRLENRNKLEMDLFTRLAEHFQSSNLSVDQAFDFIDVNKDGYVNFQELSDALDAINLPLNREDRHALFTVFDSDHNGYISLDELKIRLNNIPISLEKPSKVNTSNSFTQKGDEEENPKIMQREIITKNPIPKQIKPSKEVEDIEIGPFETGPKTKNQILKTLNKKPIEKVDDLSPIPRPSQKPPNNNFEVKEETYDPNKDNLKNSSKRKVLARRGLKQNGKYYFICAYETKTGIEVELHLVDNKNSPMYLVKDKALVDRTDDINTILSKISITPDNKITFATYQNKDDDLKKTSKREVLARRGFKQNGKYYFVCAYDAKAGIEIELHLVDSKDKPMYLVQDKALVDRSTDINKILSKISITPNNKITFGA</sequence>
<dbReference type="Pfam" id="PF13202">
    <property type="entry name" value="EF-hand_5"/>
    <property type="match status" value="1"/>
</dbReference>
<protein>
    <recommendedName>
        <fullName evidence="6">EF-hand domain-containing protein</fullName>
    </recommendedName>
</protein>
<dbReference type="CDD" id="cd00051">
    <property type="entry name" value="EFh"/>
    <property type="match status" value="1"/>
</dbReference>
<name>A0AAU9JYP3_9CILI</name>
<evidence type="ECO:0000256" key="3">
    <source>
        <dbReference type="ARBA" id="ARBA00023043"/>
    </source>
</evidence>
<dbReference type="SUPFAM" id="SSF48403">
    <property type="entry name" value="Ankyrin repeat"/>
    <property type="match status" value="1"/>
</dbReference>
<evidence type="ECO:0000313" key="7">
    <source>
        <dbReference type="EMBL" id="CAG9326838.1"/>
    </source>
</evidence>
<feature type="repeat" description="ANK" evidence="4">
    <location>
        <begin position="248"/>
        <end position="280"/>
    </location>
</feature>
<keyword evidence="2" id="KW-0106">Calcium</keyword>
<dbReference type="Pfam" id="PF13857">
    <property type="entry name" value="Ank_5"/>
    <property type="match status" value="1"/>
</dbReference>
<gene>
    <name evidence="7" type="ORF">BSTOLATCC_MIC42100</name>
</gene>
<dbReference type="PROSITE" id="PS50222">
    <property type="entry name" value="EF_HAND_2"/>
    <property type="match status" value="3"/>
</dbReference>
<feature type="region of interest" description="Disordered" evidence="5">
    <location>
        <begin position="847"/>
        <end position="885"/>
    </location>
</feature>
<feature type="domain" description="EF-hand" evidence="6">
    <location>
        <begin position="701"/>
        <end position="736"/>
    </location>
</feature>
<dbReference type="Pfam" id="PF13499">
    <property type="entry name" value="EF-hand_7"/>
    <property type="match status" value="1"/>
</dbReference>
<feature type="repeat" description="ANK" evidence="4">
    <location>
        <begin position="112"/>
        <end position="144"/>
    </location>
</feature>
<dbReference type="SMART" id="SM00054">
    <property type="entry name" value="EFh"/>
    <property type="match status" value="3"/>
</dbReference>
<evidence type="ECO:0000256" key="1">
    <source>
        <dbReference type="ARBA" id="ARBA00022737"/>
    </source>
</evidence>
<dbReference type="GO" id="GO:0005509">
    <property type="term" value="F:calcium ion binding"/>
    <property type="evidence" value="ECO:0007669"/>
    <property type="project" value="InterPro"/>
</dbReference>
<keyword evidence="3 4" id="KW-0040">ANK repeat</keyword>
<dbReference type="InterPro" id="IPR011992">
    <property type="entry name" value="EF-hand-dom_pair"/>
</dbReference>
<dbReference type="PANTHER" id="PTHR24124:SF14">
    <property type="entry name" value="CHROMOSOME UNDETERMINED SCAFFOLD_25, WHOLE GENOME SHOTGUN SEQUENCE"/>
    <property type="match status" value="1"/>
</dbReference>
<dbReference type="PROSITE" id="PS00018">
    <property type="entry name" value="EF_HAND_1"/>
    <property type="match status" value="3"/>
</dbReference>
<dbReference type="PANTHER" id="PTHR24124">
    <property type="entry name" value="ANKYRIN REPEAT FAMILY A"/>
    <property type="match status" value="1"/>
</dbReference>
<dbReference type="InterPro" id="IPR002110">
    <property type="entry name" value="Ankyrin_rpt"/>
</dbReference>
<proteinExistence type="predicted"/>
<evidence type="ECO:0000256" key="5">
    <source>
        <dbReference type="SAM" id="MobiDB-lite"/>
    </source>
</evidence>
<feature type="compositionally biased region" description="Basic and acidic residues" evidence="5">
    <location>
        <begin position="867"/>
        <end position="880"/>
    </location>
</feature>
<dbReference type="InterPro" id="IPR036770">
    <property type="entry name" value="Ankyrin_rpt-contain_sf"/>
</dbReference>
<dbReference type="GO" id="GO:0010468">
    <property type="term" value="P:regulation of gene expression"/>
    <property type="evidence" value="ECO:0007669"/>
    <property type="project" value="TreeGrafter"/>
</dbReference>
<dbReference type="EMBL" id="CAJZBQ010000041">
    <property type="protein sequence ID" value="CAG9326838.1"/>
    <property type="molecule type" value="Genomic_DNA"/>
</dbReference>
<dbReference type="Gene3D" id="1.10.238.10">
    <property type="entry name" value="EF-hand"/>
    <property type="match status" value="1"/>
</dbReference>
<keyword evidence="1" id="KW-0677">Repeat</keyword>
<dbReference type="Proteomes" id="UP001162131">
    <property type="component" value="Unassembled WGS sequence"/>
</dbReference>
<dbReference type="Pfam" id="PF12796">
    <property type="entry name" value="Ank_2"/>
    <property type="match status" value="1"/>
</dbReference>
<feature type="region of interest" description="Disordered" evidence="5">
    <location>
        <begin position="535"/>
        <end position="554"/>
    </location>
</feature>
<organism evidence="7 8">
    <name type="scientific">Blepharisma stoltei</name>
    <dbReference type="NCBI Taxonomy" id="1481888"/>
    <lineage>
        <taxon>Eukaryota</taxon>
        <taxon>Sar</taxon>
        <taxon>Alveolata</taxon>
        <taxon>Ciliophora</taxon>
        <taxon>Postciliodesmatophora</taxon>
        <taxon>Heterotrichea</taxon>
        <taxon>Heterotrichida</taxon>
        <taxon>Blepharismidae</taxon>
        <taxon>Blepharisma</taxon>
    </lineage>
</organism>
<feature type="repeat" description="ANK" evidence="4">
    <location>
        <begin position="145"/>
        <end position="177"/>
    </location>
</feature>
<reference evidence="7" key="1">
    <citation type="submission" date="2021-09" db="EMBL/GenBank/DDBJ databases">
        <authorList>
            <consortium name="AG Swart"/>
            <person name="Singh M."/>
            <person name="Singh A."/>
            <person name="Seah K."/>
            <person name="Emmerich C."/>
        </authorList>
    </citation>
    <scope>NUCLEOTIDE SEQUENCE</scope>
    <source>
        <strain evidence="7">ATCC30299</strain>
    </source>
</reference>
<dbReference type="GO" id="GO:0005634">
    <property type="term" value="C:nucleus"/>
    <property type="evidence" value="ECO:0007669"/>
    <property type="project" value="TreeGrafter"/>
</dbReference>
<evidence type="ECO:0000256" key="4">
    <source>
        <dbReference type="PROSITE-ProRule" id="PRU00023"/>
    </source>
</evidence>
<dbReference type="Gene3D" id="1.25.40.20">
    <property type="entry name" value="Ankyrin repeat-containing domain"/>
    <property type="match status" value="2"/>
</dbReference>
<dbReference type="InterPro" id="IPR018247">
    <property type="entry name" value="EF_Hand_1_Ca_BS"/>
</dbReference>
<dbReference type="AlphaFoldDB" id="A0AAU9JYP3"/>